<evidence type="ECO:0000313" key="3">
    <source>
        <dbReference type="Proteomes" id="UP000297776"/>
    </source>
</evidence>
<keyword evidence="3" id="KW-1185">Reference proteome</keyword>
<protein>
    <recommendedName>
        <fullName evidence="1">Aminoglycoside phosphotransferase domain-containing protein</fullName>
    </recommendedName>
</protein>
<dbReference type="Gene3D" id="3.30.200.20">
    <property type="entry name" value="Phosphorylase Kinase, domain 1"/>
    <property type="match status" value="1"/>
</dbReference>
<dbReference type="InterPro" id="IPR011009">
    <property type="entry name" value="Kinase-like_dom_sf"/>
</dbReference>
<proteinExistence type="predicted"/>
<evidence type="ECO:0000259" key="1">
    <source>
        <dbReference type="Pfam" id="PF01636"/>
    </source>
</evidence>
<dbReference type="Gene3D" id="3.90.1200.10">
    <property type="match status" value="1"/>
</dbReference>
<dbReference type="InterPro" id="IPR002575">
    <property type="entry name" value="Aminoglycoside_PTrfase"/>
</dbReference>
<evidence type="ECO:0000313" key="2">
    <source>
        <dbReference type="EMBL" id="TFE00511.1"/>
    </source>
</evidence>
<reference evidence="2 3" key="1">
    <citation type="submission" date="2019-03" db="EMBL/GenBank/DDBJ databases">
        <authorList>
            <person name="Yang Y."/>
        </authorList>
    </citation>
    <scope>NUCLEOTIDE SEQUENCE [LARGE SCALE GENOMIC DNA]</scope>
    <source>
        <strain evidence="2 3">ASL-1</strain>
    </source>
</reference>
<comment type="caution">
    <text evidence="2">The sequence shown here is derived from an EMBL/GenBank/DDBJ whole genome shotgun (WGS) entry which is preliminary data.</text>
</comment>
<dbReference type="AlphaFoldDB" id="A0A4Y8LIW1"/>
<sequence>MMKPWEATHPVSMKKAKQKIERAFPELKPVGIKNCGTGFDHTVYEVNEEWVFRFPRRQMGFEAMRIETRMLRSLTEIEFKSEFEYPSLAYYREAEDDDYPYVGFSNIRGHVLTEETNTDFLHQHAVQIGTFLKKLHSLPSEKVDADPDHLQRLSTKLRKNHFYDIAEQSSSVIPGVFYEKLLSYIDQLEEWENATGTTPLHGDLHPKNMIVYNGRLAGIIDWGDAHIGHPAVDLSIAYACMTPEVRKDFFEAYGDVNQRTHELARFKAVFIMTVLLRYAKDTGDQDVLRWGLAGLKKSLA</sequence>
<dbReference type="PANTHER" id="PTHR21310">
    <property type="entry name" value="AMINOGLYCOSIDE PHOSPHOTRANSFERASE-RELATED-RELATED"/>
    <property type="match status" value="1"/>
</dbReference>
<dbReference type="InterPro" id="IPR051678">
    <property type="entry name" value="AGP_Transferase"/>
</dbReference>
<dbReference type="EMBL" id="SORX01000006">
    <property type="protein sequence ID" value="TFE00511.1"/>
    <property type="molecule type" value="Genomic_DNA"/>
</dbReference>
<dbReference type="SUPFAM" id="SSF56112">
    <property type="entry name" value="Protein kinase-like (PK-like)"/>
    <property type="match status" value="1"/>
</dbReference>
<accession>A0A4Y8LIW1</accession>
<dbReference type="Pfam" id="PF01636">
    <property type="entry name" value="APH"/>
    <property type="match status" value="1"/>
</dbReference>
<feature type="domain" description="Aminoglycoside phosphotransferase" evidence="1">
    <location>
        <begin position="33"/>
        <end position="258"/>
    </location>
</feature>
<dbReference type="OrthoDB" id="334783at2"/>
<dbReference type="Proteomes" id="UP000297776">
    <property type="component" value="Unassembled WGS sequence"/>
</dbReference>
<name>A0A4Y8LIW1_9BACL</name>
<gene>
    <name evidence="2" type="ORF">E2626_11060</name>
</gene>
<organism evidence="2 3">
    <name type="scientific">Jeotgalibacillus salarius</name>
    <dbReference type="NCBI Taxonomy" id="546023"/>
    <lineage>
        <taxon>Bacteria</taxon>
        <taxon>Bacillati</taxon>
        <taxon>Bacillota</taxon>
        <taxon>Bacilli</taxon>
        <taxon>Bacillales</taxon>
        <taxon>Caryophanaceae</taxon>
        <taxon>Jeotgalibacillus</taxon>
    </lineage>
</organism>